<proteinExistence type="inferred from homology"/>
<evidence type="ECO:0000256" key="3">
    <source>
        <dbReference type="ARBA" id="ARBA00023027"/>
    </source>
</evidence>
<dbReference type="PANTHER" id="PTHR43720:SF2">
    <property type="entry name" value="2-AMINOMUCONIC SEMIALDEHYDE DEHYDROGENASE"/>
    <property type="match status" value="1"/>
</dbReference>
<dbReference type="InterPro" id="IPR015590">
    <property type="entry name" value="Aldehyde_DH_dom"/>
</dbReference>
<evidence type="ECO:0000259" key="4">
    <source>
        <dbReference type="Pfam" id="PF00171"/>
    </source>
</evidence>
<gene>
    <name evidence="5" type="ORF">DES53_10154</name>
</gene>
<evidence type="ECO:0000313" key="6">
    <source>
        <dbReference type="Proteomes" id="UP000253426"/>
    </source>
</evidence>
<reference evidence="5 6" key="1">
    <citation type="submission" date="2018-06" db="EMBL/GenBank/DDBJ databases">
        <title>Genomic Encyclopedia of Type Strains, Phase IV (KMG-IV): sequencing the most valuable type-strain genomes for metagenomic binning, comparative biology and taxonomic classification.</title>
        <authorList>
            <person name="Goeker M."/>
        </authorList>
    </citation>
    <scope>NUCLEOTIDE SEQUENCE [LARGE SCALE GENOMIC DNA]</scope>
    <source>
        <strain evidence="5 6">DSM 25532</strain>
    </source>
</reference>
<dbReference type="OrthoDB" id="229416at2"/>
<dbReference type="Pfam" id="PF00171">
    <property type="entry name" value="Aldedh"/>
    <property type="match status" value="2"/>
</dbReference>
<evidence type="ECO:0000313" key="5">
    <source>
        <dbReference type="EMBL" id="RBP47257.1"/>
    </source>
</evidence>
<dbReference type="GO" id="GO:0016620">
    <property type="term" value="F:oxidoreductase activity, acting on the aldehyde or oxo group of donors, NAD or NADP as acceptor"/>
    <property type="evidence" value="ECO:0007669"/>
    <property type="project" value="InterPro"/>
</dbReference>
<keyword evidence="3" id="KW-0520">NAD</keyword>
<dbReference type="InterPro" id="IPR016163">
    <property type="entry name" value="Ald_DH_C"/>
</dbReference>
<sequence length="479" mass="52062">MSSIPHLPALRKGQPYESLDKVEVKDHRTGEVMATVSQVNAGILRRDLNRIGEARQALRKFTVDQLIAISAKAGELFSEGTLPLGDKGHTQTVQQYTETLSRTSGLPHAMVKRNIAKVADALFNMRTVLNGLTRGLDTSVIDIGFGEQAGCPVSYYPTTNALGLVMPSNSPAVNSLWLPAIALKTPVIIKPGREEPWTPFRLIQAFIAAGAPAEAFGFYPTDHEGSGEVMKICGRALIFGDANTVAQYKDNPKYECHGPGFSKILIGADEIERWPEFIDLIAGSISDNGGRSCINASAVVVPKYGKEIADALAKTLGPVAPTSPDDPEAKLSGFANPKMAEFIDGAIENGLKEPGAEDITAKYRGGPRKAERDGGVYMRPTIVLCDSFKHTLSNKEYLCPYASVVEVPQADMLAQIGPSLVVTAITKDPRFIEQLLESPLIERLNIGPISTMRISWNQPHEGNMFEFLYKRRSIEVAQN</sequence>
<protein>
    <submittedName>
        <fullName evidence="5">Acyl-CoA reductase-like NAD-dependent aldehyde dehydrogenase</fullName>
    </submittedName>
</protein>
<comment type="caution">
    <text evidence="5">The sequence shown here is derived from an EMBL/GenBank/DDBJ whole genome shotgun (WGS) entry which is preliminary data.</text>
</comment>
<dbReference type="InterPro" id="IPR016162">
    <property type="entry name" value="Ald_DH_N"/>
</dbReference>
<dbReference type="PANTHER" id="PTHR43720">
    <property type="entry name" value="2-AMINOMUCONIC SEMIALDEHYDE DEHYDROGENASE"/>
    <property type="match status" value="1"/>
</dbReference>
<organism evidence="5 6">
    <name type="scientific">Roseimicrobium gellanilyticum</name>
    <dbReference type="NCBI Taxonomy" id="748857"/>
    <lineage>
        <taxon>Bacteria</taxon>
        <taxon>Pseudomonadati</taxon>
        <taxon>Verrucomicrobiota</taxon>
        <taxon>Verrucomicrobiia</taxon>
        <taxon>Verrucomicrobiales</taxon>
        <taxon>Verrucomicrobiaceae</taxon>
        <taxon>Roseimicrobium</taxon>
    </lineage>
</organism>
<evidence type="ECO:0000256" key="1">
    <source>
        <dbReference type="ARBA" id="ARBA00009986"/>
    </source>
</evidence>
<dbReference type="Gene3D" id="3.40.605.10">
    <property type="entry name" value="Aldehyde Dehydrogenase, Chain A, domain 1"/>
    <property type="match status" value="1"/>
</dbReference>
<comment type="similarity">
    <text evidence="1">Belongs to the aldehyde dehydrogenase family.</text>
</comment>
<dbReference type="AlphaFoldDB" id="A0A366HT36"/>
<accession>A0A366HT36</accession>
<evidence type="ECO:0000256" key="2">
    <source>
        <dbReference type="ARBA" id="ARBA00023002"/>
    </source>
</evidence>
<dbReference type="RefSeq" id="WP_113956209.1">
    <property type="nucleotide sequence ID" value="NZ_QNRR01000001.1"/>
</dbReference>
<dbReference type="EMBL" id="QNRR01000001">
    <property type="protein sequence ID" value="RBP47257.1"/>
    <property type="molecule type" value="Genomic_DNA"/>
</dbReference>
<dbReference type="Proteomes" id="UP000253426">
    <property type="component" value="Unassembled WGS sequence"/>
</dbReference>
<feature type="domain" description="Aldehyde dehydrogenase" evidence="4">
    <location>
        <begin position="20"/>
        <end position="229"/>
    </location>
</feature>
<keyword evidence="2" id="KW-0560">Oxidoreductase</keyword>
<dbReference type="SUPFAM" id="SSF53720">
    <property type="entry name" value="ALDH-like"/>
    <property type="match status" value="1"/>
</dbReference>
<feature type="domain" description="Aldehyde dehydrogenase" evidence="4">
    <location>
        <begin position="278"/>
        <end position="411"/>
    </location>
</feature>
<keyword evidence="6" id="KW-1185">Reference proteome</keyword>
<name>A0A366HT36_9BACT</name>
<dbReference type="Gene3D" id="3.40.309.10">
    <property type="entry name" value="Aldehyde Dehydrogenase, Chain A, domain 2"/>
    <property type="match status" value="1"/>
</dbReference>
<dbReference type="InterPro" id="IPR016161">
    <property type="entry name" value="Ald_DH/histidinol_DH"/>
</dbReference>